<dbReference type="AlphaFoldDB" id="A0A2I1PDJ3"/>
<keyword evidence="1" id="KW-0472">Membrane</keyword>
<evidence type="ECO:0000313" key="3">
    <source>
        <dbReference type="Proteomes" id="UP000234206"/>
    </source>
</evidence>
<proteinExistence type="predicted"/>
<organism evidence="2 3">
    <name type="scientific">Kytococcus schroeteri</name>
    <dbReference type="NCBI Taxonomy" id="138300"/>
    <lineage>
        <taxon>Bacteria</taxon>
        <taxon>Bacillati</taxon>
        <taxon>Actinomycetota</taxon>
        <taxon>Actinomycetes</taxon>
        <taxon>Micrococcales</taxon>
        <taxon>Kytococcaceae</taxon>
        <taxon>Kytococcus</taxon>
    </lineage>
</organism>
<keyword evidence="3" id="KW-1185">Reference proteome</keyword>
<evidence type="ECO:0000313" key="2">
    <source>
        <dbReference type="EMBL" id="PKZ42695.1"/>
    </source>
</evidence>
<keyword evidence="1" id="KW-0812">Transmembrane</keyword>
<accession>A0A2I1PDJ3</accession>
<name>A0A2I1PDJ3_9MICO</name>
<feature type="transmembrane region" description="Helical" evidence="1">
    <location>
        <begin position="168"/>
        <end position="187"/>
    </location>
</feature>
<gene>
    <name evidence="2" type="ORF">CYJ76_00020</name>
</gene>
<protein>
    <submittedName>
        <fullName evidence="2">Uncharacterized protein</fullName>
    </submittedName>
</protein>
<sequence length="200" mass="21068">MLRGPVSWFLRQRLTGASAALWAAGLLTTVWVGSRDLPIPRLAPGLVQYAEFLPSLAAAGIVASMVAPRHRIPEVRSLRGVAAWERMGLAGALVLTCAVWVVAAVVGTESTLLVVASRDLLGYTGIGLVCRGLGWGPYAPAVCVLVAAAATVLGYPGQWLLHWPLEPVESWPAASIAVTLLCAGWWVGTGPCPMYSDATR</sequence>
<feature type="transmembrane region" description="Helical" evidence="1">
    <location>
        <begin position="12"/>
        <end position="34"/>
    </location>
</feature>
<keyword evidence="1" id="KW-1133">Transmembrane helix</keyword>
<dbReference type="RefSeq" id="WP_101848875.1">
    <property type="nucleotide sequence ID" value="NZ_PKIZ01000001.1"/>
</dbReference>
<dbReference type="EMBL" id="PKIZ01000001">
    <property type="protein sequence ID" value="PKZ42695.1"/>
    <property type="molecule type" value="Genomic_DNA"/>
</dbReference>
<feature type="transmembrane region" description="Helical" evidence="1">
    <location>
        <begin position="88"/>
        <end position="115"/>
    </location>
</feature>
<feature type="transmembrane region" description="Helical" evidence="1">
    <location>
        <begin position="135"/>
        <end position="156"/>
    </location>
</feature>
<reference evidence="2 3" key="1">
    <citation type="submission" date="2017-12" db="EMBL/GenBank/DDBJ databases">
        <title>Phylogenetic diversity of female urinary microbiome.</title>
        <authorList>
            <person name="Thomas-White K."/>
            <person name="Wolfe A.J."/>
        </authorList>
    </citation>
    <scope>NUCLEOTIDE SEQUENCE [LARGE SCALE GENOMIC DNA]</scope>
    <source>
        <strain evidence="2 3">UMB1298</strain>
    </source>
</reference>
<dbReference type="Proteomes" id="UP000234206">
    <property type="component" value="Unassembled WGS sequence"/>
</dbReference>
<evidence type="ECO:0000256" key="1">
    <source>
        <dbReference type="SAM" id="Phobius"/>
    </source>
</evidence>
<comment type="caution">
    <text evidence="2">The sequence shown here is derived from an EMBL/GenBank/DDBJ whole genome shotgun (WGS) entry which is preliminary data.</text>
</comment>
<feature type="transmembrane region" description="Helical" evidence="1">
    <location>
        <begin position="46"/>
        <end position="67"/>
    </location>
</feature>